<organism evidence="1">
    <name type="scientific">marine metagenome</name>
    <dbReference type="NCBI Taxonomy" id="408172"/>
    <lineage>
        <taxon>unclassified sequences</taxon>
        <taxon>metagenomes</taxon>
        <taxon>ecological metagenomes</taxon>
    </lineage>
</organism>
<dbReference type="AlphaFoldDB" id="A0A382IKU9"/>
<evidence type="ECO:0000313" key="1">
    <source>
        <dbReference type="EMBL" id="SVC00384.1"/>
    </source>
</evidence>
<dbReference type="EMBL" id="UINC01068078">
    <property type="protein sequence ID" value="SVC00384.1"/>
    <property type="molecule type" value="Genomic_DNA"/>
</dbReference>
<sequence>MVHPININPIAVAVKAIDINKIGSLDCSGVSYSEVDGP</sequence>
<gene>
    <name evidence="1" type="ORF">METZ01_LOCUS253238</name>
</gene>
<proteinExistence type="predicted"/>
<name>A0A382IKU9_9ZZZZ</name>
<reference evidence="1" key="1">
    <citation type="submission" date="2018-05" db="EMBL/GenBank/DDBJ databases">
        <authorList>
            <person name="Lanie J.A."/>
            <person name="Ng W.-L."/>
            <person name="Kazmierczak K.M."/>
            <person name="Andrzejewski T.M."/>
            <person name="Davidsen T.M."/>
            <person name="Wayne K.J."/>
            <person name="Tettelin H."/>
            <person name="Glass J.I."/>
            <person name="Rusch D."/>
            <person name="Podicherti R."/>
            <person name="Tsui H.-C.T."/>
            <person name="Winkler M.E."/>
        </authorList>
    </citation>
    <scope>NUCLEOTIDE SEQUENCE</scope>
</reference>
<accession>A0A382IKU9</accession>
<protein>
    <submittedName>
        <fullName evidence="1">Uncharacterized protein</fullName>
    </submittedName>
</protein>